<evidence type="ECO:0000256" key="1">
    <source>
        <dbReference type="ARBA" id="ARBA00023125"/>
    </source>
</evidence>
<feature type="domain" description="OmpR/PhoB-type" evidence="5">
    <location>
        <begin position="85"/>
        <end position="171"/>
    </location>
</feature>
<dbReference type="GO" id="GO:0003677">
    <property type="term" value="F:DNA binding"/>
    <property type="evidence" value="ECO:0007669"/>
    <property type="project" value="UniProtKB-UniRule"/>
</dbReference>
<dbReference type="Pfam" id="PF00486">
    <property type="entry name" value="Trans_reg_C"/>
    <property type="match status" value="1"/>
</dbReference>
<evidence type="ECO:0000313" key="7">
    <source>
        <dbReference type="Proteomes" id="UP000190675"/>
    </source>
</evidence>
<keyword evidence="3" id="KW-0175">Coiled coil</keyword>
<dbReference type="AlphaFoldDB" id="A0A1M5GXQ7"/>
<dbReference type="EMBL" id="LT670818">
    <property type="protein sequence ID" value="SHG08510.1"/>
    <property type="molecule type" value="Genomic_DNA"/>
</dbReference>
<feature type="coiled-coil region" evidence="3">
    <location>
        <begin position="63"/>
        <end position="90"/>
    </location>
</feature>
<proteinExistence type="predicted"/>
<evidence type="ECO:0000256" key="3">
    <source>
        <dbReference type="SAM" id="Coils"/>
    </source>
</evidence>
<dbReference type="PROSITE" id="PS51755">
    <property type="entry name" value="OMPR_PHOB"/>
    <property type="match status" value="1"/>
</dbReference>
<evidence type="ECO:0000313" key="6">
    <source>
        <dbReference type="EMBL" id="SHG08510.1"/>
    </source>
</evidence>
<dbReference type="InterPro" id="IPR016032">
    <property type="entry name" value="Sig_transdc_resp-reg_C-effctor"/>
</dbReference>
<dbReference type="Proteomes" id="UP000190675">
    <property type="component" value="Chromosome I"/>
</dbReference>
<evidence type="ECO:0000256" key="4">
    <source>
        <dbReference type="SAM" id="MobiDB-lite"/>
    </source>
</evidence>
<dbReference type="InterPro" id="IPR001867">
    <property type="entry name" value="OmpR/PhoB-type_DNA-bd"/>
</dbReference>
<dbReference type="SUPFAM" id="SSF46894">
    <property type="entry name" value="C-terminal effector domain of the bipartite response regulators"/>
    <property type="match status" value="1"/>
</dbReference>
<feature type="region of interest" description="Disordered" evidence="4">
    <location>
        <begin position="1"/>
        <end position="43"/>
    </location>
</feature>
<keyword evidence="1 2" id="KW-0238">DNA-binding</keyword>
<accession>A0A1M5GXQ7</accession>
<evidence type="ECO:0000259" key="5">
    <source>
        <dbReference type="PROSITE" id="PS51755"/>
    </source>
</evidence>
<reference evidence="6 7" key="1">
    <citation type="submission" date="2016-11" db="EMBL/GenBank/DDBJ databases">
        <authorList>
            <person name="Jaros S."/>
            <person name="Januszkiewicz K."/>
            <person name="Wedrychowicz H."/>
        </authorList>
    </citation>
    <scope>NUCLEOTIDE SEQUENCE [LARGE SCALE GENOMIC DNA]</scope>
    <source>
        <strain evidence="6 7">GAS242</strain>
    </source>
</reference>
<evidence type="ECO:0000256" key="2">
    <source>
        <dbReference type="PROSITE-ProRule" id="PRU01091"/>
    </source>
</evidence>
<sequence>MHRKTRNADNELTNRRVVPTAPSRAPSRQRATGDGAWHGGRQQSEVAEKIHPALFGRLDSVDRAAIVERVARLEATLQALMESRESLLRAGTLEIDLIKRSARRGERPLELLPREFRLLEYMMRRSNLLLTRATLLAEVWNYITSFFRPRIWSTSIWADCVTRSTLRTKSR</sequence>
<feature type="DNA-binding region" description="OmpR/PhoB-type" evidence="2">
    <location>
        <begin position="85"/>
        <end position="171"/>
    </location>
</feature>
<feature type="compositionally biased region" description="Basic and acidic residues" evidence="4">
    <location>
        <begin position="1"/>
        <end position="14"/>
    </location>
</feature>
<protein>
    <submittedName>
        <fullName evidence="6">Transcriptional regulatory protein, C terminal</fullName>
    </submittedName>
</protein>
<gene>
    <name evidence="6" type="ORF">SAMN05444169_0445</name>
</gene>
<organism evidence="6 7">
    <name type="scientific">Bradyrhizobium erythrophlei</name>
    <dbReference type="NCBI Taxonomy" id="1437360"/>
    <lineage>
        <taxon>Bacteria</taxon>
        <taxon>Pseudomonadati</taxon>
        <taxon>Pseudomonadota</taxon>
        <taxon>Alphaproteobacteria</taxon>
        <taxon>Hyphomicrobiales</taxon>
        <taxon>Nitrobacteraceae</taxon>
        <taxon>Bradyrhizobium</taxon>
    </lineage>
</organism>
<name>A0A1M5GXQ7_9BRAD</name>
<dbReference type="GO" id="GO:0006355">
    <property type="term" value="P:regulation of DNA-templated transcription"/>
    <property type="evidence" value="ECO:0007669"/>
    <property type="project" value="InterPro"/>
</dbReference>
<dbReference type="Gene3D" id="1.10.10.10">
    <property type="entry name" value="Winged helix-like DNA-binding domain superfamily/Winged helix DNA-binding domain"/>
    <property type="match status" value="1"/>
</dbReference>
<dbReference type="InterPro" id="IPR036388">
    <property type="entry name" value="WH-like_DNA-bd_sf"/>
</dbReference>
<dbReference type="GO" id="GO:0000160">
    <property type="term" value="P:phosphorelay signal transduction system"/>
    <property type="evidence" value="ECO:0007669"/>
    <property type="project" value="InterPro"/>
</dbReference>